<dbReference type="AlphaFoldDB" id="A0ABD0W063"/>
<evidence type="ECO:0000256" key="1">
    <source>
        <dbReference type="ARBA" id="ARBA00022771"/>
    </source>
</evidence>
<comment type="caution">
    <text evidence="5">The sequence shown here is derived from an EMBL/GenBank/DDBJ whole genome shotgun (WGS) entry which is preliminary data.</text>
</comment>
<feature type="compositionally biased region" description="Low complexity" evidence="3">
    <location>
        <begin position="101"/>
        <end position="114"/>
    </location>
</feature>
<feature type="compositionally biased region" description="Low complexity" evidence="3">
    <location>
        <begin position="34"/>
        <end position="48"/>
    </location>
</feature>
<dbReference type="Proteomes" id="UP001557470">
    <property type="component" value="Unassembled WGS sequence"/>
</dbReference>
<gene>
    <name evidence="5" type="ORF">UPYG_G00317910</name>
</gene>
<protein>
    <recommendedName>
        <fullName evidence="4">Rab effector MyRIP/Melanophilin domain-containing protein</fullName>
    </recommendedName>
</protein>
<dbReference type="PANTHER" id="PTHR14555">
    <property type="entry name" value="MYELIN-ASSOCIATED OLIGODENDROCYTIC BASIC PROTEIN MOBP -RELATED"/>
    <property type="match status" value="1"/>
</dbReference>
<evidence type="ECO:0000256" key="3">
    <source>
        <dbReference type="SAM" id="MobiDB-lite"/>
    </source>
</evidence>
<dbReference type="PANTHER" id="PTHR14555:SF1">
    <property type="entry name" value="MELANOPHILIN"/>
    <property type="match status" value="1"/>
</dbReference>
<evidence type="ECO:0000256" key="2">
    <source>
        <dbReference type="ARBA" id="ARBA00022833"/>
    </source>
</evidence>
<keyword evidence="6" id="KW-1185">Reference proteome</keyword>
<feature type="domain" description="Rab effector MyRIP/Melanophilin" evidence="4">
    <location>
        <begin position="150"/>
        <end position="198"/>
    </location>
</feature>
<evidence type="ECO:0000313" key="6">
    <source>
        <dbReference type="Proteomes" id="UP001557470"/>
    </source>
</evidence>
<reference evidence="5 6" key="1">
    <citation type="submission" date="2024-06" db="EMBL/GenBank/DDBJ databases">
        <authorList>
            <person name="Pan Q."/>
            <person name="Wen M."/>
            <person name="Jouanno E."/>
            <person name="Zahm M."/>
            <person name="Klopp C."/>
            <person name="Cabau C."/>
            <person name="Louis A."/>
            <person name="Berthelot C."/>
            <person name="Parey E."/>
            <person name="Roest Crollius H."/>
            <person name="Montfort J."/>
            <person name="Robinson-Rechavi M."/>
            <person name="Bouchez O."/>
            <person name="Lampietro C."/>
            <person name="Lopez Roques C."/>
            <person name="Donnadieu C."/>
            <person name="Postlethwait J."/>
            <person name="Bobe J."/>
            <person name="Verreycken H."/>
            <person name="Guiguen Y."/>
        </authorList>
    </citation>
    <scope>NUCLEOTIDE SEQUENCE [LARGE SCALE GENOMIC DNA]</scope>
    <source>
        <strain evidence="5">Up_M1</strain>
        <tissue evidence="5">Testis</tissue>
    </source>
</reference>
<name>A0ABD0W063_UMBPY</name>
<organism evidence="5 6">
    <name type="scientific">Umbra pygmaea</name>
    <name type="common">Eastern mudminnow</name>
    <dbReference type="NCBI Taxonomy" id="75934"/>
    <lineage>
        <taxon>Eukaryota</taxon>
        <taxon>Metazoa</taxon>
        <taxon>Chordata</taxon>
        <taxon>Craniata</taxon>
        <taxon>Vertebrata</taxon>
        <taxon>Euteleostomi</taxon>
        <taxon>Actinopterygii</taxon>
        <taxon>Neopterygii</taxon>
        <taxon>Teleostei</taxon>
        <taxon>Protacanthopterygii</taxon>
        <taxon>Esociformes</taxon>
        <taxon>Umbridae</taxon>
        <taxon>Umbra</taxon>
    </lineage>
</organism>
<keyword evidence="1" id="KW-0863">Zinc-finger</keyword>
<dbReference type="InterPro" id="IPR006788">
    <property type="entry name" value="Myrip/Melanophilin"/>
</dbReference>
<dbReference type="Pfam" id="PF04698">
    <property type="entry name" value="Rab_eff_C"/>
    <property type="match status" value="1"/>
</dbReference>
<evidence type="ECO:0000313" key="5">
    <source>
        <dbReference type="EMBL" id="KAL0964067.1"/>
    </source>
</evidence>
<dbReference type="GO" id="GO:0008270">
    <property type="term" value="F:zinc ion binding"/>
    <property type="evidence" value="ECO:0007669"/>
    <property type="project" value="UniProtKB-KW"/>
</dbReference>
<dbReference type="EMBL" id="JAGEUA010000010">
    <property type="protein sequence ID" value="KAL0964067.1"/>
    <property type="molecule type" value="Genomic_DNA"/>
</dbReference>
<keyword evidence="1" id="KW-0479">Metal-binding</keyword>
<sequence>MFSCQQARLRITELNRRMSIIETLLNRLEQKVTSPYGPGQSSSSPLPQWELEDLEERQLRQKLDQLTGNISDKGLSSEEDEPKFSPPKESPCLKRGLMGDLSPSGSLPRSSSRPAIVVNQPIDELQEPAEAQSYFSTGYPMSVCEETSHHCPTPTTELFKLEGMVAKAAATVQSTVSEVTDIEKRIAALSAAGMYVDKTRRKSAVPKESRSAYDLPTKTSNGTGSMRRKLSIL</sequence>
<feature type="region of interest" description="Disordered" evidence="3">
    <location>
        <begin position="200"/>
        <end position="233"/>
    </location>
</feature>
<keyword evidence="2" id="KW-0862">Zinc</keyword>
<evidence type="ECO:0000259" key="4">
    <source>
        <dbReference type="Pfam" id="PF04698"/>
    </source>
</evidence>
<dbReference type="InterPro" id="IPR051745">
    <property type="entry name" value="Intracell_Transport_Effector"/>
</dbReference>
<accession>A0ABD0W063</accession>
<feature type="region of interest" description="Disordered" evidence="3">
    <location>
        <begin position="32"/>
        <end position="114"/>
    </location>
</feature>
<proteinExistence type="predicted"/>